<sequence>MSEPSRHSTDAMVKFLKERVESHQGISLEQLTGHASQLPPGLRATYGCSLQSVMFLLQQFPDVFVMRNGNVYVATESRRATPLPNGSAKSSVVSASDRATNEEDITCLTDATGIVYRLFTLYGFISIESPIKASVYFDVQSLENAQHSSLLLSGLRVGDSVVFDARLGPKGCKAKFRATRVTIATPTKLSSSHNAHDEEIGDWSFFSHLVDQHGVVECVRSSFGFIKFGPDEKERAFFHVNNVERSLRSSIKDLPDMFSVGDEVRFNSKLSMKPSERVKWEATEVHPCRSSDRSGAYDYENFNDSEIFVSDDDSDTQDLLETKLDEYQSLEAGFNGPDVGYAELDASPDKADSPGFPVNGETKLMSSLEWERRHKMSGERGLFTP</sequence>
<proteinExistence type="predicted"/>
<gene>
    <name evidence="3" type="ORF">HPB48_008159</name>
</gene>
<evidence type="ECO:0000313" key="3">
    <source>
        <dbReference type="EMBL" id="KAH9360883.1"/>
    </source>
</evidence>
<dbReference type="AlphaFoldDB" id="A0A9J6FDC7"/>
<dbReference type="Gene3D" id="2.40.50.140">
    <property type="entry name" value="Nucleic acid-binding proteins"/>
    <property type="match status" value="1"/>
</dbReference>
<feature type="domain" description="Egal-1 winged helix" evidence="2">
    <location>
        <begin position="11"/>
        <end position="74"/>
    </location>
</feature>
<comment type="caution">
    <text evidence="3">The sequence shown here is derived from an EMBL/GenBank/DDBJ whole genome shotgun (WGS) entry which is preliminary data.</text>
</comment>
<reference evidence="3 4" key="1">
    <citation type="journal article" date="2020" name="Cell">
        <title>Large-Scale Comparative Analyses of Tick Genomes Elucidate Their Genetic Diversity and Vector Capacities.</title>
        <authorList>
            <consortium name="Tick Genome and Microbiome Consortium (TIGMIC)"/>
            <person name="Jia N."/>
            <person name="Wang J."/>
            <person name="Shi W."/>
            <person name="Du L."/>
            <person name="Sun Y."/>
            <person name="Zhan W."/>
            <person name="Jiang J.F."/>
            <person name="Wang Q."/>
            <person name="Zhang B."/>
            <person name="Ji P."/>
            <person name="Bell-Sakyi L."/>
            <person name="Cui X.M."/>
            <person name="Yuan T.T."/>
            <person name="Jiang B.G."/>
            <person name="Yang W.F."/>
            <person name="Lam T.T."/>
            <person name="Chang Q.C."/>
            <person name="Ding S.J."/>
            <person name="Wang X.J."/>
            <person name="Zhu J.G."/>
            <person name="Ruan X.D."/>
            <person name="Zhao L."/>
            <person name="Wei J.T."/>
            <person name="Ye R.Z."/>
            <person name="Que T.C."/>
            <person name="Du C.H."/>
            <person name="Zhou Y.H."/>
            <person name="Cheng J.X."/>
            <person name="Dai P.F."/>
            <person name="Guo W.B."/>
            <person name="Han X.H."/>
            <person name="Huang E.J."/>
            <person name="Li L.F."/>
            <person name="Wei W."/>
            <person name="Gao Y.C."/>
            <person name="Liu J.Z."/>
            <person name="Shao H.Z."/>
            <person name="Wang X."/>
            <person name="Wang C.C."/>
            <person name="Yang T.C."/>
            <person name="Huo Q.B."/>
            <person name="Li W."/>
            <person name="Chen H.Y."/>
            <person name="Chen S.E."/>
            <person name="Zhou L.G."/>
            <person name="Ni X.B."/>
            <person name="Tian J.H."/>
            <person name="Sheng Y."/>
            <person name="Liu T."/>
            <person name="Pan Y.S."/>
            <person name="Xia L.Y."/>
            <person name="Li J."/>
            <person name="Zhao F."/>
            <person name="Cao W.C."/>
        </authorList>
    </citation>
    <scope>NUCLEOTIDE SEQUENCE [LARGE SCALE GENOMIC DNA]</scope>
    <source>
        <strain evidence="3">HaeL-2018</strain>
    </source>
</reference>
<protein>
    <recommendedName>
        <fullName evidence="2">Egal-1 winged helix domain-containing protein</fullName>
    </recommendedName>
</protein>
<dbReference type="EMBL" id="JABSTR010000001">
    <property type="protein sequence ID" value="KAH9360883.1"/>
    <property type="molecule type" value="Genomic_DNA"/>
</dbReference>
<keyword evidence="4" id="KW-1185">Reference proteome</keyword>
<feature type="region of interest" description="Disordered" evidence="1">
    <location>
        <begin position="338"/>
        <end position="360"/>
    </location>
</feature>
<dbReference type="InterPro" id="IPR056589">
    <property type="entry name" value="WH_Egal-1"/>
</dbReference>
<dbReference type="OMA" id="CATTQTI"/>
<dbReference type="Pfam" id="PF23713">
    <property type="entry name" value="WHD_Egal"/>
    <property type="match status" value="1"/>
</dbReference>
<dbReference type="OrthoDB" id="6428282at2759"/>
<dbReference type="InterPro" id="IPR012340">
    <property type="entry name" value="NA-bd_OB-fold"/>
</dbReference>
<name>A0A9J6FDC7_HAELO</name>
<evidence type="ECO:0000256" key="1">
    <source>
        <dbReference type="SAM" id="MobiDB-lite"/>
    </source>
</evidence>
<dbReference type="SUPFAM" id="SSF50249">
    <property type="entry name" value="Nucleic acid-binding proteins"/>
    <property type="match status" value="1"/>
</dbReference>
<evidence type="ECO:0000259" key="2">
    <source>
        <dbReference type="Pfam" id="PF23713"/>
    </source>
</evidence>
<dbReference type="VEuPathDB" id="VectorBase:HLOH_054233"/>
<accession>A0A9J6FDC7</accession>
<dbReference type="Proteomes" id="UP000821853">
    <property type="component" value="Chromosome 1"/>
</dbReference>
<organism evidence="3 4">
    <name type="scientific">Haemaphysalis longicornis</name>
    <name type="common">Bush tick</name>
    <dbReference type="NCBI Taxonomy" id="44386"/>
    <lineage>
        <taxon>Eukaryota</taxon>
        <taxon>Metazoa</taxon>
        <taxon>Ecdysozoa</taxon>
        <taxon>Arthropoda</taxon>
        <taxon>Chelicerata</taxon>
        <taxon>Arachnida</taxon>
        <taxon>Acari</taxon>
        <taxon>Parasitiformes</taxon>
        <taxon>Ixodida</taxon>
        <taxon>Ixodoidea</taxon>
        <taxon>Ixodidae</taxon>
        <taxon>Haemaphysalinae</taxon>
        <taxon>Haemaphysalis</taxon>
    </lineage>
</organism>
<evidence type="ECO:0000313" key="4">
    <source>
        <dbReference type="Proteomes" id="UP000821853"/>
    </source>
</evidence>